<sequence length="98" mass="11177">MLTFPRVVLWHLPICSDRTHAQTRCLLHIPYFVLTAPLQCNKVVIARLLFNLSVKSTTGPSRCHRSCMCMRKTPPTHLMPEILLFICTVKEMVKDAVG</sequence>
<evidence type="ECO:0000313" key="2">
    <source>
        <dbReference type="Proteomes" id="UP000305067"/>
    </source>
</evidence>
<name>A0A5C3QM49_9AGAR</name>
<reference evidence="1 2" key="1">
    <citation type="journal article" date="2019" name="Nat. Ecol. Evol.">
        <title>Megaphylogeny resolves global patterns of mushroom evolution.</title>
        <authorList>
            <person name="Varga T."/>
            <person name="Krizsan K."/>
            <person name="Foldi C."/>
            <person name="Dima B."/>
            <person name="Sanchez-Garcia M."/>
            <person name="Sanchez-Ramirez S."/>
            <person name="Szollosi G.J."/>
            <person name="Szarkandi J.G."/>
            <person name="Papp V."/>
            <person name="Albert L."/>
            <person name="Andreopoulos W."/>
            <person name="Angelini C."/>
            <person name="Antonin V."/>
            <person name="Barry K.W."/>
            <person name="Bougher N.L."/>
            <person name="Buchanan P."/>
            <person name="Buyck B."/>
            <person name="Bense V."/>
            <person name="Catcheside P."/>
            <person name="Chovatia M."/>
            <person name="Cooper J."/>
            <person name="Damon W."/>
            <person name="Desjardin D."/>
            <person name="Finy P."/>
            <person name="Geml J."/>
            <person name="Haridas S."/>
            <person name="Hughes K."/>
            <person name="Justo A."/>
            <person name="Karasinski D."/>
            <person name="Kautmanova I."/>
            <person name="Kiss B."/>
            <person name="Kocsube S."/>
            <person name="Kotiranta H."/>
            <person name="LaButti K.M."/>
            <person name="Lechner B.E."/>
            <person name="Liimatainen K."/>
            <person name="Lipzen A."/>
            <person name="Lukacs Z."/>
            <person name="Mihaltcheva S."/>
            <person name="Morgado L.N."/>
            <person name="Niskanen T."/>
            <person name="Noordeloos M.E."/>
            <person name="Ohm R.A."/>
            <person name="Ortiz-Santana B."/>
            <person name="Ovrebo C."/>
            <person name="Racz N."/>
            <person name="Riley R."/>
            <person name="Savchenko A."/>
            <person name="Shiryaev A."/>
            <person name="Soop K."/>
            <person name="Spirin V."/>
            <person name="Szebenyi C."/>
            <person name="Tomsovsky M."/>
            <person name="Tulloss R.E."/>
            <person name="Uehling J."/>
            <person name="Grigoriev I.V."/>
            <person name="Vagvolgyi C."/>
            <person name="Papp T."/>
            <person name="Martin F.M."/>
            <person name="Miettinen O."/>
            <person name="Hibbett D.S."/>
            <person name="Nagy L.G."/>
        </authorList>
    </citation>
    <scope>NUCLEOTIDE SEQUENCE [LARGE SCALE GENOMIC DNA]</scope>
    <source>
        <strain evidence="1 2">CBS 309.79</strain>
    </source>
</reference>
<accession>A0A5C3QM49</accession>
<organism evidence="1 2">
    <name type="scientific">Pterulicium gracile</name>
    <dbReference type="NCBI Taxonomy" id="1884261"/>
    <lineage>
        <taxon>Eukaryota</taxon>
        <taxon>Fungi</taxon>
        <taxon>Dikarya</taxon>
        <taxon>Basidiomycota</taxon>
        <taxon>Agaricomycotina</taxon>
        <taxon>Agaricomycetes</taxon>
        <taxon>Agaricomycetidae</taxon>
        <taxon>Agaricales</taxon>
        <taxon>Pleurotineae</taxon>
        <taxon>Pterulaceae</taxon>
        <taxon>Pterulicium</taxon>
    </lineage>
</organism>
<dbReference type="Proteomes" id="UP000305067">
    <property type="component" value="Unassembled WGS sequence"/>
</dbReference>
<proteinExistence type="predicted"/>
<dbReference type="EMBL" id="ML178821">
    <property type="protein sequence ID" value="TFL03003.1"/>
    <property type="molecule type" value="Genomic_DNA"/>
</dbReference>
<evidence type="ECO:0000313" key="1">
    <source>
        <dbReference type="EMBL" id="TFL03003.1"/>
    </source>
</evidence>
<protein>
    <submittedName>
        <fullName evidence="1">Uncharacterized protein</fullName>
    </submittedName>
</protein>
<gene>
    <name evidence="1" type="ORF">BDV98DRAFT_565214</name>
</gene>
<dbReference type="AlphaFoldDB" id="A0A5C3QM49"/>
<keyword evidence="2" id="KW-1185">Reference proteome</keyword>